<dbReference type="PANTHER" id="PTHR46065:SF3">
    <property type="entry name" value="FI20425P1"/>
    <property type="match status" value="1"/>
</dbReference>
<feature type="transmembrane region" description="Helical" evidence="10">
    <location>
        <begin position="143"/>
        <end position="165"/>
    </location>
</feature>
<dbReference type="SMART" id="SM00744">
    <property type="entry name" value="RINGv"/>
    <property type="match status" value="1"/>
</dbReference>
<dbReference type="Pfam" id="PF12906">
    <property type="entry name" value="RINGv"/>
    <property type="match status" value="1"/>
</dbReference>
<feature type="domain" description="RING-CH-type" evidence="11">
    <location>
        <begin position="17"/>
        <end position="77"/>
    </location>
</feature>
<dbReference type="AlphaFoldDB" id="A0AA39FBF5"/>
<gene>
    <name evidence="12" type="ORF">PV328_004742</name>
</gene>
<dbReference type="GO" id="GO:0004842">
    <property type="term" value="F:ubiquitin-protein transferase activity"/>
    <property type="evidence" value="ECO:0007669"/>
    <property type="project" value="TreeGrafter"/>
</dbReference>
<dbReference type="InterPro" id="IPR013083">
    <property type="entry name" value="Znf_RING/FYVE/PHD"/>
</dbReference>
<accession>A0AA39FBF5</accession>
<name>A0AA39FBF5_9HYME</name>
<reference evidence="12" key="1">
    <citation type="journal article" date="2023" name="bioRxiv">
        <title>Scaffold-level genome assemblies of two parasitoid biocontrol wasps reveal the parthenogenesis mechanism and an associated novel virus.</title>
        <authorList>
            <person name="Inwood S."/>
            <person name="Skelly J."/>
            <person name="Guhlin J."/>
            <person name="Harrop T."/>
            <person name="Goldson S."/>
            <person name="Dearden P."/>
        </authorList>
    </citation>
    <scope>NUCLEOTIDE SEQUENCE</scope>
    <source>
        <strain evidence="12">Irish</strain>
        <tissue evidence="12">Whole body</tissue>
    </source>
</reference>
<keyword evidence="3 10" id="KW-0812">Transmembrane</keyword>
<evidence type="ECO:0000313" key="12">
    <source>
        <dbReference type="EMBL" id="KAK0166309.1"/>
    </source>
</evidence>
<evidence type="ECO:0000256" key="3">
    <source>
        <dbReference type="ARBA" id="ARBA00022692"/>
    </source>
</evidence>
<dbReference type="GO" id="GO:0008270">
    <property type="term" value="F:zinc ion binding"/>
    <property type="evidence" value="ECO:0007669"/>
    <property type="project" value="UniProtKB-KW"/>
</dbReference>
<keyword evidence="5" id="KW-0863">Zinc-finger</keyword>
<keyword evidence="4" id="KW-0479">Metal-binding</keyword>
<evidence type="ECO:0000313" key="13">
    <source>
        <dbReference type="Proteomes" id="UP001168990"/>
    </source>
</evidence>
<evidence type="ECO:0000256" key="8">
    <source>
        <dbReference type="ARBA" id="ARBA00022989"/>
    </source>
</evidence>
<feature type="transmembrane region" description="Helical" evidence="10">
    <location>
        <begin position="103"/>
        <end position="131"/>
    </location>
</feature>
<keyword evidence="7" id="KW-0862">Zinc</keyword>
<evidence type="ECO:0000256" key="7">
    <source>
        <dbReference type="ARBA" id="ARBA00022833"/>
    </source>
</evidence>
<comment type="subcellular location">
    <subcellularLocation>
        <location evidence="1">Membrane</location>
        <topology evidence="1">Multi-pass membrane protein</topology>
    </subcellularLocation>
</comment>
<keyword evidence="8 10" id="KW-1133">Transmembrane helix</keyword>
<dbReference type="GO" id="GO:0016020">
    <property type="term" value="C:membrane"/>
    <property type="evidence" value="ECO:0007669"/>
    <property type="project" value="UniProtKB-SubCell"/>
</dbReference>
<protein>
    <recommendedName>
        <fullName evidence="11">RING-CH-type domain-containing protein</fullName>
    </recommendedName>
</protein>
<evidence type="ECO:0000256" key="2">
    <source>
        <dbReference type="ARBA" id="ARBA00022679"/>
    </source>
</evidence>
<reference evidence="12" key="2">
    <citation type="submission" date="2023-03" db="EMBL/GenBank/DDBJ databases">
        <authorList>
            <person name="Inwood S.N."/>
            <person name="Skelly J.G."/>
            <person name="Guhlin J."/>
            <person name="Harrop T.W.R."/>
            <person name="Goldson S.G."/>
            <person name="Dearden P.K."/>
        </authorList>
    </citation>
    <scope>NUCLEOTIDE SEQUENCE</scope>
    <source>
        <strain evidence="12">Irish</strain>
        <tissue evidence="12">Whole body</tissue>
    </source>
</reference>
<evidence type="ECO:0000256" key="9">
    <source>
        <dbReference type="ARBA" id="ARBA00023136"/>
    </source>
</evidence>
<evidence type="ECO:0000259" key="11">
    <source>
        <dbReference type="PROSITE" id="PS51292"/>
    </source>
</evidence>
<dbReference type="PANTHER" id="PTHR46065">
    <property type="entry name" value="E3 UBIQUITIN-PROTEIN LIGASE MARCH 2/3 FAMILY MEMBER"/>
    <property type="match status" value="1"/>
</dbReference>
<evidence type="ECO:0000256" key="5">
    <source>
        <dbReference type="ARBA" id="ARBA00022771"/>
    </source>
</evidence>
<dbReference type="InterPro" id="IPR011016">
    <property type="entry name" value="Znf_RING-CH"/>
</dbReference>
<dbReference type="Proteomes" id="UP001168990">
    <property type="component" value="Unassembled WGS sequence"/>
</dbReference>
<organism evidence="12 13">
    <name type="scientific">Microctonus aethiopoides</name>
    <dbReference type="NCBI Taxonomy" id="144406"/>
    <lineage>
        <taxon>Eukaryota</taxon>
        <taxon>Metazoa</taxon>
        <taxon>Ecdysozoa</taxon>
        <taxon>Arthropoda</taxon>
        <taxon>Hexapoda</taxon>
        <taxon>Insecta</taxon>
        <taxon>Pterygota</taxon>
        <taxon>Neoptera</taxon>
        <taxon>Endopterygota</taxon>
        <taxon>Hymenoptera</taxon>
        <taxon>Apocrita</taxon>
        <taxon>Ichneumonoidea</taxon>
        <taxon>Braconidae</taxon>
        <taxon>Euphorinae</taxon>
        <taxon>Microctonus</taxon>
    </lineage>
</organism>
<dbReference type="Gene3D" id="3.30.40.10">
    <property type="entry name" value="Zinc/RING finger domain, C3HC4 (zinc finger)"/>
    <property type="match status" value="1"/>
</dbReference>
<keyword evidence="9 10" id="KW-0472">Membrane</keyword>
<dbReference type="EMBL" id="JAQQBS010001422">
    <property type="protein sequence ID" value="KAK0166309.1"/>
    <property type="molecule type" value="Genomic_DNA"/>
</dbReference>
<keyword evidence="13" id="KW-1185">Reference proteome</keyword>
<dbReference type="GO" id="GO:0016567">
    <property type="term" value="P:protein ubiquitination"/>
    <property type="evidence" value="ECO:0007669"/>
    <property type="project" value="TreeGrafter"/>
</dbReference>
<keyword evidence="2" id="KW-0808">Transferase</keyword>
<evidence type="ECO:0000256" key="6">
    <source>
        <dbReference type="ARBA" id="ARBA00022786"/>
    </source>
</evidence>
<proteinExistence type="predicted"/>
<evidence type="ECO:0000256" key="4">
    <source>
        <dbReference type="ARBA" id="ARBA00022723"/>
    </source>
</evidence>
<dbReference type="SUPFAM" id="SSF57850">
    <property type="entry name" value="RING/U-box"/>
    <property type="match status" value="1"/>
</dbReference>
<evidence type="ECO:0000256" key="10">
    <source>
        <dbReference type="SAM" id="Phobius"/>
    </source>
</evidence>
<comment type="caution">
    <text evidence="12">The sequence shown here is derived from an EMBL/GenBank/DDBJ whole genome shotgun (WGS) entry which is preliminary data.</text>
</comment>
<dbReference type="PROSITE" id="PS51292">
    <property type="entry name" value="ZF_RING_CH"/>
    <property type="match status" value="1"/>
</dbReference>
<evidence type="ECO:0000256" key="1">
    <source>
        <dbReference type="ARBA" id="ARBA00004141"/>
    </source>
</evidence>
<sequence length="228" mass="26110">MFNCLTMNPGILSTQESTISSSFICRICHEGNINEELVDPCECSGTMAFVHVSCLERWLVTSNTRHCELCNYEFTIQKKNKPYTHASFCKWFNSMKNNNPRILICDIICLAFLTPMCVVATYLCGLGAIAYGRNRFWESVGLITLNLMLLITYVIWLIVTISFHLKSWEKWCELDNEVELILNHRLNDNRMSEINIININSSLHNNECNNNINIGWSADVASELPSII</sequence>
<keyword evidence="6" id="KW-0833">Ubl conjugation pathway</keyword>